<sequence length="79" mass="8648">MKTYRLIYKIFVTLALLAGTVSAFGQLESGIGRPMYIRSEGALLYLHASGGSNPGARETLHPCPSNNDHTNCQWVLELP</sequence>
<proteinExistence type="predicted"/>
<accession>A0A451ADA6</accession>
<evidence type="ECO:0000313" key="2">
    <source>
        <dbReference type="EMBL" id="VFK70981.1"/>
    </source>
</evidence>
<evidence type="ECO:0008006" key="3">
    <source>
        <dbReference type="Google" id="ProtNLM"/>
    </source>
</evidence>
<dbReference type="AlphaFoldDB" id="A0A451ADA6"/>
<organism evidence="1">
    <name type="scientific">Candidatus Kentrum sp. UNK</name>
    <dbReference type="NCBI Taxonomy" id="2126344"/>
    <lineage>
        <taxon>Bacteria</taxon>
        <taxon>Pseudomonadati</taxon>
        <taxon>Pseudomonadota</taxon>
        <taxon>Gammaproteobacteria</taxon>
        <taxon>Candidatus Kentrum</taxon>
    </lineage>
</organism>
<dbReference type="EMBL" id="CAADFZ010000040">
    <property type="protein sequence ID" value="VFK63964.1"/>
    <property type="molecule type" value="Genomic_DNA"/>
</dbReference>
<gene>
    <name evidence="1" type="ORF">BECKUNK1418G_GA0071005_10405</name>
    <name evidence="2" type="ORF">BECKUNK1418H_GA0071006_10466</name>
</gene>
<reference evidence="1" key="1">
    <citation type="submission" date="2019-02" db="EMBL/GenBank/DDBJ databases">
        <authorList>
            <person name="Gruber-Vodicka R. H."/>
            <person name="Seah K. B. B."/>
        </authorList>
    </citation>
    <scope>NUCLEOTIDE SEQUENCE</scope>
    <source>
        <strain evidence="2">BECK_BY19</strain>
        <strain evidence="1">BECK_BY8</strain>
    </source>
</reference>
<name>A0A451ADA6_9GAMM</name>
<evidence type="ECO:0000313" key="1">
    <source>
        <dbReference type="EMBL" id="VFK63964.1"/>
    </source>
</evidence>
<dbReference type="EMBL" id="CAADGD010000046">
    <property type="protein sequence ID" value="VFK70981.1"/>
    <property type="molecule type" value="Genomic_DNA"/>
</dbReference>
<protein>
    <recommendedName>
        <fullName evidence="3">Ricin B lectin domain-containing protein</fullName>
    </recommendedName>
</protein>